<comment type="caution">
    <text evidence="7">The sequence shown here is derived from an EMBL/GenBank/DDBJ whole genome shotgun (WGS) entry which is preliminary data.</text>
</comment>
<dbReference type="SUPFAM" id="SSF88713">
    <property type="entry name" value="Glycoside hydrolase/deacetylase"/>
    <property type="match status" value="1"/>
</dbReference>
<dbReference type="PANTHER" id="PTHR34216:SF7">
    <property type="entry name" value="POLY-BETA-1,6-N-ACETYL-D-GLUCOSAMINE N-DEACETYLASE"/>
    <property type="match status" value="1"/>
</dbReference>
<dbReference type="EMBL" id="JAUSUK010000002">
    <property type="protein sequence ID" value="MDQ0327210.1"/>
    <property type="molecule type" value="Genomic_DNA"/>
</dbReference>
<protein>
    <recommendedName>
        <fullName evidence="3">Chitooligosaccharide deacetylase</fullName>
    </recommendedName>
    <alternativeName>
        <fullName evidence="5">Nodulation protein B</fullName>
    </alternativeName>
</protein>
<evidence type="ECO:0000256" key="4">
    <source>
        <dbReference type="ARBA" id="ARBA00022729"/>
    </source>
</evidence>
<gene>
    <name evidence="7" type="ORF">J2R99_003079</name>
</gene>
<accession>A0ABU0C9J8</accession>
<dbReference type="PROSITE" id="PS51677">
    <property type="entry name" value="NODB"/>
    <property type="match status" value="1"/>
</dbReference>
<evidence type="ECO:0000313" key="7">
    <source>
        <dbReference type="EMBL" id="MDQ0327210.1"/>
    </source>
</evidence>
<dbReference type="PANTHER" id="PTHR34216">
    <property type="match status" value="1"/>
</dbReference>
<feature type="domain" description="NodB homology" evidence="6">
    <location>
        <begin position="93"/>
        <end position="359"/>
    </location>
</feature>
<sequence length="359" mass="39192">MSRRHQAIHLALNGLAFTKAARWLPAEPKGSGLVLTLHEVKPEPPAAFAPNAGLVIAPDFLDALLRLLKGAGRRIVPLGEMVANQMAGRASPQDVAITLDDGFRNNLEDALPVFRRHQAPFTAFICAGFCDRTAAPWWVALERMIATNVEFGVKGEGPGRMPTSTAGEKYAAFAAWRHALLFDLDGVRHRQVMGRLYEAHDFDERALTKELVLDWDGVRLLAEDPLATIGAHTMTHPALAKLSAESALAEIKEGADRIAEETGRRPDLLAYPYGFPGAVGMREAELAAQAGMTAAFLTTPGTLRASSDPRFLPRVSVNGYYQDVDYQEILLAPGLWRIAEPLLQAKNAFKRGRDVPSTR</sequence>
<dbReference type="Pfam" id="PF01522">
    <property type="entry name" value="Polysacc_deac_1"/>
    <property type="match status" value="2"/>
</dbReference>
<comment type="similarity">
    <text evidence="2">Belongs to the polysaccharide deacetylase family.</text>
</comment>
<dbReference type="Proteomes" id="UP001230253">
    <property type="component" value="Unassembled WGS sequence"/>
</dbReference>
<dbReference type="InterPro" id="IPR051398">
    <property type="entry name" value="Polysacch_Deacetylase"/>
</dbReference>
<name>A0ABU0C9J8_9BRAD</name>
<proteinExistence type="inferred from homology"/>
<evidence type="ECO:0000256" key="2">
    <source>
        <dbReference type="ARBA" id="ARBA00010973"/>
    </source>
</evidence>
<dbReference type="InterPro" id="IPR011330">
    <property type="entry name" value="Glyco_hydro/deAcase_b/a-brl"/>
</dbReference>
<evidence type="ECO:0000256" key="5">
    <source>
        <dbReference type="ARBA" id="ARBA00032976"/>
    </source>
</evidence>
<evidence type="ECO:0000256" key="1">
    <source>
        <dbReference type="ARBA" id="ARBA00003236"/>
    </source>
</evidence>
<evidence type="ECO:0000256" key="3">
    <source>
        <dbReference type="ARBA" id="ARBA00020071"/>
    </source>
</evidence>
<keyword evidence="8" id="KW-1185">Reference proteome</keyword>
<evidence type="ECO:0000313" key="8">
    <source>
        <dbReference type="Proteomes" id="UP001230253"/>
    </source>
</evidence>
<dbReference type="InterPro" id="IPR002509">
    <property type="entry name" value="NODB_dom"/>
</dbReference>
<keyword evidence="4" id="KW-0732">Signal</keyword>
<reference evidence="7 8" key="1">
    <citation type="submission" date="2023-07" db="EMBL/GenBank/DDBJ databases">
        <title>Genomic Encyclopedia of Type Strains, Phase IV (KMG-IV): sequencing the most valuable type-strain genomes for metagenomic binning, comparative biology and taxonomic classification.</title>
        <authorList>
            <person name="Goeker M."/>
        </authorList>
    </citation>
    <scope>NUCLEOTIDE SEQUENCE [LARGE SCALE GENOMIC DNA]</scope>
    <source>
        <strain evidence="7 8">DSM 11549</strain>
    </source>
</reference>
<comment type="function">
    <text evidence="1">Is involved in generating a small heat-stable compound (Nod), an acylated oligomer of N-acetylglucosamine, that stimulates mitosis in various plant protoplasts.</text>
</comment>
<organism evidence="7 8">
    <name type="scientific">Rhodopseudomonas julia</name>
    <dbReference type="NCBI Taxonomy" id="200617"/>
    <lineage>
        <taxon>Bacteria</taxon>
        <taxon>Pseudomonadati</taxon>
        <taxon>Pseudomonadota</taxon>
        <taxon>Alphaproteobacteria</taxon>
        <taxon>Hyphomicrobiales</taxon>
        <taxon>Nitrobacteraceae</taxon>
        <taxon>Rhodopseudomonas</taxon>
    </lineage>
</organism>
<dbReference type="Gene3D" id="3.20.20.370">
    <property type="entry name" value="Glycoside hydrolase/deacetylase"/>
    <property type="match status" value="1"/>
</dbReference>
<evidence type="ECO:0000259" key="6">
    <source>
        <dbReference type="PROSITE" id="PS51677"/>
    </source>
</evidence>